<name>A0AAE1M2V7_9HYPO</name>
<dbReference type="InterPro" id="IPR027417">
    <property type="entry name" value="P-loop_NTPase"/>
</dbReference>
<evidence type="ECO:0000313" key="4">
    <source>
        <dbReference type="Proteomes" id="UP001273209"/>
    </source>
</evidence>
<feature type="compositionally biased region" description="Acidic residues" evidence="1">
    <location>
        <begin position="355"/>
        <end position="379"/>
    </location>
</feature>
<dbReference type="SUPFAM" id="SSF48452">
    <property type="entry name" value="TPR-like"/>
    <property type="match status" value="2"/>
</dbReference>
<accession>A0AAE1M2V7</accession>
<dbReference type="PANTHER" id="PTHR46082">
    <property type="entry name" value="ATP/GTP-BINDING PROTEIN-RELATED"/>
    <property type="match status" value="1"/>
</dbReference>
<dbReference type="AlphaFoldDB" id="A0AAE1M2V7"/>
<feature type="region of interest" description="Disordered" evidence="1">
    <location>
        <begin position="1"/>
        <end position="22"/>
    </location>
</feature>
<dbReference type="RefSeq" id="XP_062759860.1">
    <property type="nucleotide sequence ID" value="XM_062895601.1"/>
</dbReference>
<dbReference type="Gene3D" id="1.25.40.10">
    <property type="entry name" value="Tetratricopeptide repeat domain"/>
    <property type="match status" value="2"/>
</dbReference>
<dbReference type="InterPro" id="IPR053137">
    <property type="entry name" value="NLR-like"/>
</dbReference>
<dbReference type="InterPro" id="IPR019734">
    <property type="entry name" value="TPR_rpt"/>
</dbReference>
<dbReference type="Pfam" id="PF13424">
    <property type="entry name" value="TPR_12"/>
    <property type="match status" value="3"/>
</dbReference>
<proteinExistence type="predicted"/>
<evidence type="ECO:0000256" key="1">
    <source>
        <dbReference type="SAM" id="MobiDB-lite"/>
    </source>
</evidence>
<dbReference type="GeneID" id="87915506"/>
<dbReference type="PANTHER" id="PTHR46082:SF6">
    <property type="entry name" value="AAA+ ATPASE DOMAIN-CONTAINING PROTEIN-RELATED"/>
    <property type="match status" value="1"/>
</dbReference>
<dbReference type="Pfam" id="PF13374">
    <property type="entry name" value="TPR_10"/>
    <property type="match status" value="1"/>
</dbReference>
<dbReference type="Pfam" id="PF00931">
    <property type="entry name" value="NB-ARC"/>
    <property type="match status" value="1"/>
</dbReference>
<organism evidence="3 4">
    <name type="scientific">Trichoderma aggressivum f. europaeum</name>
    <dbReference type="NCBI Taxonomy" id="173218"/>
    <lineage>
        <taxon>Eukaryota</taxon>
        <taxon>Fungi</taxon>
        <taxon>Dikarya</taxon>
        <taxon>Ascomycota</taxon>
        <taxon>Pezizomycotina</taxon>
        <taxon>Sordariomycetes</taxon>
        <taxon>Hypocreomycetidae</taxon>
        <taxon>Hypocreales</taxon>
        <taxon>Hypocreaceae</taxon>
        <taxon>Trichoderma</taxon>
    </lineage>
</organism>
<dbReference type="SMART" id="SM00028">
    <property type="entry name" value="TPR"/>
    <property type="match status" value="6"/>
</dbReference>
<feature type="region of interest" description="Disordered" evidence="1">
    <location>
        <begin position="353"/>
        <end position="385"/>
    </location>
</feature>
<dbReference type="EMBL" id="JAWRVG010000003">
    <property type="protein sequence ID" value="KAK4083859.1"/>
    <property type="molecule type" value="Genomic_DNA"/>
</dbReference>
<protein>
    <recommendedName>
        <fullName evidence="2">NB-ARC domain-containing protein</fullName>
    </recommendedName>
</protein>
<sequence length="793" mass="90119">MNSTASHSRNVGNNDFRGNTTLHQGDVHNVFNYPQERRETPPQPFPLIPFSRDPDFVNRGDILERISARCLEPAGRVALVGLGGVGKSQLAIEFAHRFAEEHKNIWVFWIHAATQARVQEGFRLIADAVKLPERKQPKADIALLVRNWLSIEHNGRWVVILDSADDTEVLYGIDESGYGKRPLAAYIPKTRNGSIVLTTRNRSIASKLTGGYKHIIDVDTMSETDALTLLERKMGSPLDDRSLAEDLVKALECIPLAISQAAAYIQARKPRSSIEKYLVEFGKSERESMRLLKYEANDTGREEEASNAVLKTWTISFEYIRSHHRSAADLLSLMSFFDRQGIPEWVLIEFRTPSDSEDSESDTEDIESDDSIDSTEADDDSHGDTNGKLEEDILILRNYCLIAMNEKGDIFEMHRLVQLSIKSWLKAVALQETFMQQYITRMAMLVPTVRYDNWAMCQDLFAHVQVALDYQPNADTLTNWATLCYNGGFYAYSQGRYNIAERMLVKSKKIFEKKFGESGHWTLATLTVYAWVLADIGRLDEAEELQVQVMESFKTKLGADHENTLTSINNLTLIYSEQGRLDEAEKLQLQVLEARKTLLAAGHPQLLRSMSSLASTYRKRGRLDEAEMLEVQALEAYKMKLEPNHPVILQSLSNVAFIYREQGRWDKAEELGLQVLEACKTELGTDHPTTLRFMNNLAITYRAQNRLNEAEELQVQALEGAKIKLGTDHPDTLTIMKKLAYTWKDQGRHEDALALMKEALGAYRRVFGPQHPGTLESLKYVEEWSNNNVEEME</sequence>
<dbReference type="InterPro" id="IPR002182">
    <property type="entry name" value="NB-ARC"/>
</dbReference>
<evidence type="ECO:0000313" key="3">
    <source>
        <dbReference type="EMBL" id="KAK4083859.1"/>
    </source>
</evidence>
<keyword evidence="4" id="KW-1185">Reference proteome</keyword>
<reference evidence="3" key="1">
    <citation type="submission" date="2023-11" db="EMBL/GenBank/DDBJ databases">
        <title>The genome sequences of three competitors of mushroom-forming fungi.</title>
        <authorList>
            <person name="Beijen E."/>
            <person name="Ohm R.A."/>
        </authorList>
    </citation>
    <scope>NUCLEOTIDE SEQUENCE</scope>
    <source>
        <strain evidence="3">CBS 100526</strain>
    </source>
</reference>
<dbReference type="InterPro" id="IPR011990">
    <property type="entry name" value="TPR-like_helical_dom_sf"/>
</dbReference>
<dbReference type="Proteomes" id="UP001273209">
    <property type="component" value="Unassembled WGS sequence"/>
</dbReference>
<dbReference type="NCBIfam" id="NF040586">
    <property type="entry name" value="FxSxx_TPR"/>
    <property type="match status" value="1"/>
</dbReference>
<dbReference type="SUPFAM" id="SSF52540">
    <property type="entry name" value="P-loop containing nucleoside triphosphate hydrolases"/>
    <property type="match status" value="1"/>
</dbReference>
<dbReference type="GO" id="GO:0043531">
    <property type="term" value="F:ADP binding"/>
    <property type="evidence" value="ECO:0007669"/>
    <property type="project" value="InterPro"/>
</dbReference>
<gene>
    <name evidence="3" type="ORF">Triagg1_1521</name>
</gene>
<comment type="caution">
    <text evidence="3">The sequence shown here is derived from an EMBL/GenBank/DDBJ whole genome shotgun (WGS) entry which is preliminary data.</text>
</comment>
<dbReference type="Gene3D" id="3.40.50.300">
    <property type="entry name" value="P-loop containing nucleotide triphosphate hydrolases"/>
    <property type="match status" value="1"/>
</dbReference>
<evidence type="ECO:0000259" key="2">
    <source>
        <dbReference type="Pfam" id="PF00931"/>
    </source>
</evidence>
<feature type="domain" description="NB-ARC" evidence="2">
    <location>
        <begin position="75"/>
        <end position="234"/>
    </location>
</feature>